<dbReference type="VEuPathDB" id="CryptoDB:GNI_158700"/>
<feature type="coiled-coil region" evidence="1">
    <location>
        <begin position="4"/>
        <end position="37"/>
    </location>
</feature>
<sequence>MERVWVAEQKAAEAAEKEKELESKRIQEKRLLELRKEHAANETSNVLQWVTANEEHARIFSQNTGTTGTGNEKQKEERPYVLNEVSKYGNVDDADLQRKLREDPLMLVMKAQVMKERKVKSRTQLHTLTKARWERPDVAPEDLIPPTKPDPKLLYDQHGPLDQKRPHDLDRPHDQERPLDQERRHDQETGRFIRGWRDEEHAPQEPRTRGDSNYYVPGDRAGGHLHQNRDRDRGRYERFEQDFRPEHGYGARREAECRERWGNERDGNRGTERGDSPDRYNRRFVHQVRGNRNRRSSYERRGPYSRPKDESGSCLVGAGCCNPSGLVHGGGSDDERSLGPPPAMAESIRRRQQARSEMFKTEDEPASPMPEHEKAATEGGVPSRRGAPITRGEMETLAAAVSLERRDRVERMQAAQRSEAERERARKREGPDFIVKVQSDVLRNYDRSSALRKVRADDLLFDDRGFY</sequence>
<dbReference type="AlphaFoldDB" id="A0A023AYP4"/>
<accession>A0A023AYP4</accession>
<feature type="compositionally biased region" description="Basic residues" evidence="2">
    <location>
        <begin position="282"/>
        <end position="295"/>
    </location>
</feature>
<feature type="region of interest" description="Disordered" evidence="2">
    <location>
        <begin position="117"/>
        <end position="234"/>
    </location>
</feature>
<comment type="caution">
    <text evidence="3">The sequence shown here is derived from an EMBL/GenBank/DDBJ whole genome shotgun (WGS) entry which is preliminary data.</text>
</comment>
<keyword evidence="1" id="KW-0175">Coiled coil</keyword>
<gene>
    <name evidence="3" type="ORF">GNI_158700</name>
</gene>
<evidence type="ECO:0000313" key="4">
    <source>
        <dbReference type="Proteomes" id="UP000019763"/>
    </source>
</evidence>
<feature type="region of interest" description="Disordered" evidence="2">
    <location>
        <begin position="58"/>
        <end position="77"/>
    </location>
</feature>
<proteinExistence type="predicted"/>
<feature type="region of interest" description="Disordered" evidence="2">
    <location>
        <begin position="327"/>
        <end position="393"/>
    </location>
</feature>
<feature type="compositionally biased region" description="Basic and acidic residues" evidence="2">
    <location>
        <begin position="263"/>
        <end position="281"/>
    </location>
</feature>
<protein>
    <recommendedName>
        <fullName evidence="5">Pre-mRNA splicing factor</fullName>
    </recommendedName>
</protein>
<feature type="compositionally biased region" description="Polar residues" evidence="2">
    <location>
        <begin position="60"/>
        <end position="71"/>
    </location>
</feature>
<feature type="compositionally biased region" description="Basic and acidic residues" evidence="2">
    <location>
        <begin position="149"/>
        <end position="210"/>
    </location>
</feature>
<feature type="compositionally biased region" description="Basic and acidic residues" evidence="2">
    <location>
        <begin position="418"/>
        <end position="431"/>
    </location>
</feature>
<feature type="region of interest" description="Disordered" evidence="2">
    <location>
        <begin position="409"/>
        <end position="432"/>
    </location>
</feature>
<feature type="region of interest" description="Disordered" evidence="2">
    <location>
        <begin position="263"/>
        <end position="312"/>
    </location>
</feature>
<evidence type="ECO:0000256" key="1">
    <source>
        <dbReference type="SAM" id="Coils"/>
    </source>
</evidence>
<organism evidence="3 4">
    <name type="scientific">Gregarina niphandrodes</name>
    <name type="common">Septate eugregarine</name>
    <dbReference type="NCBI Taxonomy" id="110365"/>
    <lineage>
        <taxon>Eukaryota</taxon>
        <taxon>Sar</taxon>
        <taxon>Alveolata</taxon>
        <taxon>Apicomplexa</taxon>
        <taxon>Conoidasida</taxon>
        <taxon>Gregarinasina</taxon>
        <taxon>Eugregarinorida</taxon>
        <taxon>Gregarinidae</taxon>
        <taxon>Gregarina</taxon>
    </lineage>
</organism>
<evidence type="ECO:0008006" key="5">
    <source>
        <dbReference type="Google" id="ProtNLM"/>
    </source>
</evidence>
<dbReference type="RefSeq" id="XP_011134602.1">
    <property type="nucleotide sequence ID" value="XM_011136300.1"/>
</dbReference>
<dbReference type="Proteomes" id="UP000019763">
    <property type="component" value="Unassembled WGS sequence"/>
</dbReference>
<dbReference type="EMBL" id="AFNH02001181">
    <property type="protein sequence ID" value="EZG43787.1"/>
    <property type="molecule type" value="Genomic_DNA"/>
</dbReference>
<name>A0A023AYP4_GRENI</name>
<feature type="compositionally biased region" description="Basic and acidic residues" evidence="2">
    <location>
        <begin position="296"/>
        <end position="311"/>
    </location>
</feature>
<evidence type="ECO:0000256" key="2">
    <source>
        <dbReference type="SAM" id="MobiDB-lite"/>
    </source>
</evidence>
<dbReference type="GeneID" id="22915521"/>
<evidence type="ECO:0000313" key="3">
    <source>
        <dbReference type="EMBL" id="EZG43787.1"/>
    </source>
</evidence>
<keyword evidence="4" id="KW-1185">Reference proteome</keyword>
<reference evidence="3" key="1">
    <citation type="submission" date="2013-12" db="EMBL/GenBank/DDBJ databases">
        <authorList>
            <person name="Omoto C.K."/>
            <person name="Sibley D."/>
            <person name="Venepally P."/>
            <person name="Hadjithomas M."/>
            <person name="Karamycheva S."/>
            <person name="Brunk B."/>
            <person name="Roos D."/>
            <person name="Caler E."/>
            <person name="Lorenzi H."/>
        </authorList>
    </citation>
    <scope>NUCLEOTIDE SEQUENCE</scope>
</reference>